<name>A0ABN7B7H7_9HEMI</name>
<dbReference type="InterPro" id="IPR009003">
    <property type="entry name" value="Peptidase_S1_PA"/>
</dbReference>
<keyword evidence="4" id="KW-1185">Reference proteome</keyword>
<evidence type="ECO:0000256" key="2">
    <source>
        <dbReference type="SAM" id="SignalP"/>
    </source>
</evidence>
<evidence type="ECO:0000313" key="3">
    <source>
        <dbReference type="EMBL" id="BET00334.1"/>
    </source>
</evidence>
<sequence>MDSSSASLILAIPLFALLLLPADAYVEGSGSELSSNPLEKGSSSDDVSRDGFFKKDPIKNDHKRRKRIIWGLDLNDVEEGLVYPVIRYQGTFTPPYWCKHRLLTESYVYPDLKVKADHPVLISDVTNKANVYYQQVIDYCPYPKTSFQYCGFALLTRKVVQTSCRCIARSKDGPKAIWKQMIPYNNFEDMKFIHVAFVSWADYKVPYVSARFMIHEKCTQIYNMPYKYDFGLVFLKYPIPENVGALAPVFPIADLKKQFEYILSNEVVCLYIGWGLPGTPGIDYVEYVEPAPEAFHLQHTWRSIMSYIGCADLMIHMDGFNKALRERNFVFSDYYSFGCNEWFGRYRGSPSPGDAGSPVTCIDDIFFGLVGWIFETNENSTAKKQLAGDSLIVHTLYENSADYRKSFLAMVDHLTFKRDYPEFSEYLPVPYEKTLKEESFGEIISLPPPSAGGKWEIRVELLALLVLRIFM</sequence>
<dbReference type="Proteomes" id="UP001307889">
    <property type="component" value="Chromosome 11"/>
</dbReference>
<reference evidence="3 4" key="1">
    <citation type="submission" date="2023-09" db="EMBL/GenBank/DDBJ databases">
        <title>Nesidiocoris tenuis whole genome shotgun sequence.</title>
        <authorList>
            <person name="Shibata T."/>
            <person name="Shimoda M."/>
            <person name="Kobayashi T."/>
            <person name="Uehara T."/>
        </authorList>
    </citation>
    <scope>NUCLEOTIDE SEQUENCE [LARGE SCALE GENOMIC DNA]</scope>
    <source>
        <strain evidence="3 4">Japan</strain>
    </source>
</reference>
<keyword evidence="2" id="KW-0732">Signal</keyword>
<dbReference type="InterPro" id="IPR043504">
    <property type="entry name" value="Peptidase_S1_PA_chymotrypsin"/>
</dbReference>
<accession>A0ABN7B7H7</accession>
<feature type="region of interest" description="Disordered" evidence="1">
    <location>
        <begin position="31"/>
        <end position="51"/>
    </location>
</feature>
<protein>
    <submittedName>
        <fullName evidence="3">Uncharacterized protein</fullName>
    </submittedName>
</protein>
<gene>
    <name evidence="3" type="ORF">NTJ_13150</name>
</gene>
<feature type="compositionally biased region" description="Basic and acidic residues" evidence="1">
    <location>
        <begin position="42"/>
        <end position="51"/>
    </location>
</feature>
<dbReference type="Gene3D" id="2.40.10.10">
    <property type="entry name" value="Trypsin-like serine proteases"/>
    <property type="match status" value="1"/>
</dbReference>
<organism evidence="3 4">
    <name type="scientific">Nesidiocoris tenuis</name>
    <dbReference type="NCBI Taxonomy" id="355587"/>
    <lineage>
        <taxon>Eukaryota</taxon>
        <taxon>Metazoa</taxon>
        <taxon>Ecdysozoa</taxon>
        <taxon>Arthropoda</taxon>
        <taxon>Hexapoda</taxon>
        <taxon>Insecta</taxon>
        <taxon>Pterygota</taxon>
        <taxon>Neoptera</taxon>
        <taxon>Paraneoptera</taxon>
        <taxon>Hemiptera</taxon>
        <taxon>Heteroptera</taxon>
        <taxon>Panheteroptera</taxon>
        <taxon>Cimicomorpha</taxon>
        <taxon>Miridae</taxon>
        <taxon>Dicyphina</taxon>
        <taxon>Nesidiocoris</taxon>
    </lineage>
</organism>
<feature type="chain" id="PRO_5045239905" evidence="2">
    <location>
        <begin position="25"/>
        <end position="471"/>
    </location>
</feature>
<feature type="signal peptide" evidence="2">
    <location>
        <begin position="1"/>
        <end position="24"/>
    </location>
</feature>
<dbReference type="EMBL" id="AP028919">
    <property type="protein sequence ID" value="BET00334.1"/>
    <property type="molecule type" value="Genomic_DNA"/>
</dbReference>
<evidence type="ECO:0000313" key="4">
    <source>
        <dbReference type="Proteomes" id="UP001307889"/>
    </source>
</evidence>
<dbReference type="SUPFAM" id="SSF50494">
    <property type="entry name" value="Trypsin-like serine proteases"/>
    <property type="match status" value="1"/>
</dbReference>
<evidence type="ECO:0000256" key="1">
    <source>
        <dbReference type="SAM" id="MobiDB-lite"/>
    </source>
</evidence>
<proteinExistence type="predicted"/>